<dbReference type="Gene3D" id="2.40.50.140">
    <property type="entry name" value="Nucleic acid-binding proteins"/>
    <property type="match status" value="1"/>
</dbReference>
<evidence type="ECO:0000256" key="2">
    <source>
        <dbReference type="ARBA" id="ARBA00022723"/>
    </source>
</evidence>
<sequence>MNRELIVRSSPEAVDFALLKDGKLIELHKDEDDNKFSVGDIFLAKIRKPVTGLNAAFVNVGYEKDAFLHYHDLGPQLSSMLKFIKKVRTGKLKEYTLKNFPFEKDIDKNGSINEVLKANQSLLVQIVKEPISTKGPRISSELSIAGRYLVMVPFSDRVSVSQKIGSKEEKDRLIRLVKSIKPKGFGVIIRTVAEGKKVAELDKDLQNLLTKWSAMSKKLQKAPHPSKVLIELNRASSILRDVFNDSFTGIHVDDETLYDQIRDYLHEIAPQKESIVKLYKGSAPIFEKFGIERQIKTSFGKTASMSKGAYLVIEHTEALHVIDVNSGNRSNKAKNQEDTALEVNLLAASEIARQLRLRDMGGIIVVDFIDMVKGEHRRKLFDHLREEMKDDRAKHKILPPSKFGLVQITRQRVRPEMNIKTSEKDPNQSGAEVEAPIVLIDKIHSDLEKLMKGNQKNQGIVLNIHPFIAAYLTQGLPSIRQKWYMEFKQWVKIQPRDAYTYLEYRFKNKDGKTIR</sequence>
<protein>
    <submittedName>
        <fullName evidence="7">Ribonuclease E/G</fullName>
    </submittedName>
</protein>
<keyword evidence="2" id="KW-0479">Metal-binding</keyword>
<dbReference type="NCBIfam" id="TIGR00757">
    <property type="entry name" value="RNaseEG"/>
    <property type="match status" value="1"/>
</dbReference>
<dbReference type="CDD" id="cd04453">
    <property type="entry name" value="S1_RNase_E"/>
    <property type="match status" value="1"/>
</dbReference>
<accession>A0A4Q8QC23</accession>
<proteinExistence type="predicted"/>
<keyword evidence="4" id="KW-0460">Magnesium</keyword>
<dbReference type="SUPFAM" id="SSF50249">
    <property type="entry name" value="Nucleic acid-binding proteins"/>
    <property type="match status" value="1"/>
</dbReference>
<feature type="domain" description="RNA-binding protein AU-1/Ribonuclease E/G" evidence="6">
    <location>
        <begin position="143"/>
        <end position="413"/>
    </location>
</feature>
<keyword evidence="5" id="KW-0694">RNA-binding</keyword>
<dbReference type="InterPro" id="IPR019307">
    <property type="entry name" value="RNA-bd_AU-1/RNase_E/G"/>
</dbReference>
<dbReference type="Proteomes" id="UP000291981">
    <property type="component" value="Unassembled WGS sequence"/>
</dbReference>
<dbReference type="GO" id="GO:0004540">
    <property type="term" value="F:RNA nuclease activity"/>
    <property type="evidence" value="ECO:0007669"/>
    <property type="project" value="InterPro"/>
</dbReference>
<dbReference type="PANTHER" id="PTHR30001:SF0">
    <property type="entry name" value="RIBONUCLEASE G"/>
    <property type="match status" value="1"/>
</dbReference>
<dbReference type="GO" id="GO:0016787">
    <property type="term" value="F:hydrolase activity"/>
    <property type="evidence" value="ECO:0007669"/>
    <property type="project" value="UniProtKB-KW"/>
</dbReference>
<evidence type="ECO:0000313" key="8">
    <source>
        <dbReference type="Proteomes" id="UP000291981"/>
    </source>
</evidence>
<comment type="caution">
    <text evidence="7">The sequence shown here is derived from an EMBL/GenBank/DDBJ whole genome shotgun (WGS) entry which is preliminary data.</text>
</comment>
<evidence type="ECO:0000256" key="1">
    <source>
        <dbReference type="ARBA" id="ARBA00001946"/>
    </source>
</evidence>
<dbReference type="GO" id="GO:0046872">
    <property type="term" value="F:metal ion binding"/>
    <property type="evidence" value="ECO:0007669"/>
    <property type="project" value="UniProtKB-KW"/>
</dbReference>
<dbReference type="GO" id="GO:0006364">
    <property type="term" value="P:rRNA processing"/>
    <property type="evidence" value="ECO:0007669"/>
    <property type="project" value="TreeGrafter"/>
</dbReference>
<organism evidence="7 8">
    <name type="scientific">Flagellimonas allohymeniacidonis</name>
    <dbReference type="NCBI Taxonomy" id="2517819"/>
    <lineage>
        <taxon>Bacteria</taxon>
        <taxon>Pseudomonadati</taxon>
        <taxon>Bacteroidota</taxon>
        <taxon>Flavobacteriia</taxon>
        <taxon>Flavobacteriales</taxon>
        <taxon>Flavobacteriaceae</taxon>
        <taxon>Flagellimonas</taxon>
    </lineage>
</organism>
<dbReference type="InterPro" id="IPR012340">
    <property type="entry name" value="NA-bd_OB-fold"/>
</dbReference>
<evidence type="ECO:0000256" key="4">
    <source>
        <dbReference type="ARBA" id="ARBA00022842"/>
    </source>
</evidence>
<dbReference type="Pfam" id="PF10150">
    <property type="entry name" value="RNase_E_G"/>
    <property type="match status" value="1"/>
</dbReference>
<keyword evidence="3" id="KW-0378">Hydrolase</keyword>
<dbReference type="RefSeq" id="WP_130615073.1">
    <property type="nucleotide sequence ID" value="NZ_SGIU01000002.1"/>
</dbReference>
<reference evidence="7 8" key="1">
    <citation type="submission" date="2019-02" db="EMBL/GenBank/DDBJ databases">
        <title>Draft genome sequence of Muricauda sp. 176CP4-71.</title>
        <authorList>
            <person name="Park J.-S."/>
        </authorList>
    </citation>
    <scope>NUCLEOTIDE SEQUENCE [LARGE SCALE GENOMIC DNA]</scope>
    <source>
        <strain evidence="7 8">176CP4-71</strain>
    </source>
</reference>
<evidence type="ECO:0000256" key="3">
    <source>
        <dbReference type="ARBA" id="ARBA00022801"/>
    </source>
</evidence>
<evidence type="ECO:0000313" key="7">
    <source>
        <dbReference type="EMBL" id="TAI47871.1"/>
    </source>
</evidence>
<evidence type="ECO:0000259" key="6">
    <source>
        <dbReference type="Pfam" id="PF10150"/>
    </source>
</evidence>
<dbReference type="EMBL" id="SGIU01000002">
    <property type="protein sequence ID" value="TAI47871.1"/>
    <property type="molecule type" value="Genomic_DNA"/>
</dbReference>
<evidence type="ECO:0000256" key="5">
    <source>
        <dbReference type="ARBA" id="ARBA00022884"/>
    </source>
</evidence>
<dbReference type="OrthoDB" id="9804278at2"/>
<dbReference type="AlphaFoldDB" id="A0A4Q8QC23"/>
<dbReference type="GO" id="GO:0003723">
    <property type="term" value="F:RNA binding"/>
    <property type="evidence" value="ECO:0007669"/>
    <property type="project" value="UniProtKB-KW"/>
</dbReference>
<gene>
    <name evidence="7" type="ORF">EW142_14560</name>
</gene>
<name>A0A4Q8QC23_9FLAO</name>
<dbReference type="PANTHER" id="PTHR30001">
    <property type="entry name" value="RIBONUCLEASE"/>
    <property type="match status" value="1"/>
</dbReference>
<dbReference type="GO" id="GO:0005737">
    <property type="term" value="C:cytoplasm"/>
    <property type="evidence" value="ECO:0007669"/>
    <property type="project" value="TreeGrafter"/>
</dbReference>
<comment type="cofactor">
    <cofactor evidence="1">
        <name>Mg(2+)</name>
        <dbReference type="ChEBI" id="CHEBI:18420"/>
    </cofactor>
</comment>
<keyword evidence="8" id="KW-1185">Reference proteome</keyword>
<dbReference type="InterPro" id="IPR004659">
    <property type="entry name" value="RNase_E/G"/>
</dbReference>